<evidence type="ECO:0000313" key="2">
    <source>
        <dbReference type="EMBL" id="KAF7343115.1"/>
    </source>
</evidence>
<gene>
    <name evidence="2" type="ORF">MVEN_01741900</name>
</gene>
<organism evidence="2 3">
    <name type="scientific">Mycena venus</name>
    <dbReference type="NCBI Taxonomy" id="2733690"/>
    <lineage>
        <taxon>Eukaryota</taxon>
        <taxon>Fungi</taxon>
        <taxon>Dikarya</taxon>
        <taxon>Basidiomycota</taxon>
        <taxon>Agaricomycotina</taxon>
        <taxon>Agaricomycetes</taxon>
        <taxon>Agaricomycetidae</taxon>
        <taxon>Agaricales</taxon>
        <taxon>Marasmiineae</taxon>
        <taxon>Mycenaceae</taxon>
        <taxon>Mycena</taxon>
    </lineage>
</organism>
<comment type="caution">
    <text evidence="2">The sequence shown here is derived from an EMBL/GenBank/DDBJ whole genome shotgun (WGS) entry which is preliminary data.</text>
</comment>
<dbReference type="InterPro" id="IPR000210">
    <property type="entry name" value="BTB/POZ_dom"/>
</dbReference>
<accession>A0A8H6XMR4</accession>
<dbReference type="SUPFAM" id="SSF54695">
    <property type="entry name" value="POZ domain"/>
    <property type="match status" value="1"/>
</dbReference>
<dbReference type="OrthoDB" id="3893071at2759"/>
<dbReference type="InterPro" id="IPR011333">
    <property type="entry name" value="SKP1/BTB/POZ_sf"/>
</dbReference>
<sequence>MSTTSSSSELELTSSLGRVPELWFPDATLVFQAENSLFRVHSGILSRQSSVFRDMLAFPQPEPESGLEPDDIVDGCPTVVLHDKAADVTSFFRAIYDSSIFSFFVPPFSPPLDTLAGILRLSIKYDVDYLRQRCLRHLSDIYPTTLKAWDLLGYSRDIINFRTPPKVYPVFQILALLKEVDAPWLIPAIMYLGCSNPIQRIVDGVELGGTLEMTPEKRTILIAYPEQGIAVESVLRFLKQRFPECHTPERCNAELLQLSQFIAEHWSTCHFPLEIWEEHDWDQIAGDLCGACVGQCRKTHASARQEFWDRLPAIFGVDLRWDELEKLKEAALE</sequence>
<protein>
    <recommendedName>
        <fullName evidence="1">BTB domain-containing protein</fullName>
    </recommendedName>
</protein>
<dbReference type="PROSITE" id="PS50097">
    <property type="entry name" value="BTB"/>
    <property type="match status" value="1"/>
</dbReference>
<feature type="domain" description="BTB" evidence="1">
    <location>
        <begin position="25"/>
        <end position="100"/>
    </location>
</feature>
<dbReference type="SMART" id="SM00225">
    <property type="entry name" value="BTB"/>
    <property type="match status" value="1"/>
</dbReference>
<proteinExistence type="predicted"/>
<dbReference type="AlphaFoldDB" id="A0A8H6XMR4"/>
<name>A0A8H6XMR4_9AGAR</name>
<dbReference type="Proteomes" id="UP000620124">
    <property type="component" value="Unassembled WGS sequence"/>
</dbReference>
<dbReference type="Gene3D" id="3.30.710.10">
    <property type="entry name" value="Potassium Channel Kv1.1, Chain A"/>
    <property type="match status" value="1"/>
</dbReference>
<evidence type="ECO:0000313" key="3">
    <source>
        <dbReference type="Proteomes" id="UP000620124"/>
    </source>
</evidence>
<evidence type="ECO:0000259" key="1">
    <source>
        <dbReference type="PROSITE" id="PS50097"/>
    </source>
</evidence>
<reference evidence="2" key="1">
    <citation type="submission" date="2020-05" db="EMBL/GenBank/DDBJ databases">
        <title>Mycena genomes resolve the evolution of fungal bioluminescence.</title>
        <authorList>
            <person name="Tsai I.J."/>
        </authorList>
    </citation>
    <scope>NUCLEOTIDE SEQUENCE</scope>
    <source>
        <strain evidence="2">CCC161011</strain>
    </source>
</reference>
<dbReference type="Pfam" id="PF00651">
    <property type="entry name" value="BTB"/>
    <property type="match status" value="1"/>
</dbReference>
<keyword evidence="3" id="KW-1185">Reference proteome</keyword>
<dbReference type="EMBL" id="JACAZI010000016">
    <property type="protein sequence ID" value="KAF7343115.1"/>
    <property type="molecule type" value="Genomic_DNA"/>
</dbReference>